<organism evidence="5 6">
    <name type="scientific">Thalictrum thalictroides</name>
    <name type="common">Rue-anemone</name>
    <name type="synonym">Anemone thalictroides</name>
    <dbReference type="NCBI Taxonomy" id="46969"/>
    <lineage>
        <taxon>Eukaryota</taxon>
        <taxon>Viridiplantae</taxon>
        <taxon>Streptophyta</taxon>
        <taxon>Embryophyta</taxon>
        <taxon>Tracheophyta</taxon>
        <taxon>Spermatophyta</taxon>
        <taxon>Magnoliopsida</taxon>
        <taxon>Ranunculales</taxon>
        <taxon>Ranunculaceae</taxon>
        <taxon>Thalictroideae</taxon>
        <taxon>Thalictrum</taxon>
    </lineage>
</organism>
<evidence type="ECO:0000256" key="1">
    <source>
        <dbReference type="ARBA" id="ARBA00010746"/>
    </source>
</evidence>
<dbReference type="GO" id="GO:0048046">
    <property type="term" value="C:apoplast"/>
    <property type="evidence" value="ECO:0007669"/>
    <property type="project" value="UniProtKB-SubCell"/>
</dbReference>
<dbReference type="GO" id="GO:0009699">
    <property type="term" value="P:phenylpropanoid biosynthetic process"/>
    <property type="evidence" value="ECO:0007669"/>
    <property type="project" value="UniProtKB-ARBA"/>
</dbReference>
<proteinExistence type="inferred from homology"/>
<evidence type="ECO:0000256" key="2">
    <source>
        <dbReference type="ARBA" id="ARBA00011738"/>
    </source>
</evidence>
<feature type="signal peptide" evidence="4">
    <location>
        <begin position="1"/>
        <end position="20"/>
    </location>
</feature>
<dbReference type="Pfam" id="PF03018">
    <property type="entry name" value="Dirigent"/>
    <property type="match status" value="1"/>
</dbReference>
<dbReference type="PANTHER" id="PTHR21495">
    <property type="entry name" value="NUCLEOPORIN-RELATED"/>
    <property type="match status" value="1"/>
</dbReference>
<evidence type="ECO:0000313" key="6">
    <source>
        <dbReference type="Proteomes" id="UP000554482"/>
    </source>
</evidence>
<reference evidence="5 6" key="1">
    <citation type="submission" date="2020-06" db="EMBL/GenBank/DDBJ databases">
        <title>Transcriptomic and genomic resources for Thalictrum thalictroides and T. hernandezii: Facilitating candidate gene discovery in an emerging model plant lineage.</title>
        <authorList>
            <person name="Arias T."/>
            <person name="Riano-Pachon D.M."/>
            <person name="Di Stilio V.S."/>
        </authorList>
    </citation>
    <scope>NUCLEOTIDE SEQUENCE [LARGE SCALE GENOMIC DNA]</scope>
    <source>
        <strain evidence="6">cv. WT478/WT964</strain>
        <tissue evidence="5">Leaves</tissue>
    </source>
</reference>
<accession>A0A7J6WAZ4</accession>
<name>A0A7J6WAZ4_THATH</name>
<dbReference type="OrthoDB" id="1864232at2759"/>
<comment type="caution">
    <text evidence="5">The sequence shown here is derived from an EMBL/GenBank/DDBJ whole genome shotgun (WGS) entry which is preliminary data.</text>
</comment>
<keyword evidence="4" id="KW-0732">Signal</keyword>
<dbReference type="InterPro" id="IPR004265">
    <property type="entry name" value="Dirigent"/>
</dbReference>
<dbReference type="InterPro" id="IPR044859">
    <property type="entry name" value="Allene_oxi_cyc_Dirigent"/>
</dbReference>
<dbReference type="Proteomes" id="UP000554482">
    <property type="component" value="Unassembled WGS sequence"/>
</dbReference>
<evidence type="ECO:0000256" key="3">
    <source>
        <dbReference type="ARBA" id="ARBA00022525"/>
    </source>
</evidence>
<keyword evidence="3 4" id="KW-0964">Secreted</keyword>
<keyword evidence="6" id="KW-1185">Reference proteome</keyword>
<comment type="similarity">
    <text evidence="1 4">Belongs to the plant dirigent protein family.</text>
</comment>
<sequence length="190" mass="21120">MRKLLLVLFLLLLSLIVVQSHENWYATQTKDNWRQSLALGEEKSTQLHFYFHDIVSGKKPTAMKIAQTSTTNQSPTLFGILMMADDPLTQGPEPTSKIVGRAQGLYGSADQEKLGLILAMSFKFTEGIYNGSTLSIFGRNPALQLEREMPIVGGTGVFRYARGVALAKTNWFNTTSGDAIVEYNITVIHY</sequence>
<evidence type="ECO:0000313" key="5">
    <source>
        <dbReference type="EMBL" id="KAF5193555.1"/>
    </source>
</evidence>
<protein>
    <recommendedName>
        <fullName evidence="4">Dirigent protein</fullName>
    </recommendedName>
</protein>
<evidence type="ECO:0000256" key="4">
    <source>
        <dbReference type="RuleBase" id="RU363099"/>
    </source>
</evidence>
<comment type="subcellular location">
    <subcellularLocation>
        <location evidence="4">Secreted</location>
        <location evidence="4">Extracellular space</location>
        <location evidence="4">Apoplast</location>
    </subcellularLocation>
</comment>
<dbReference type="EMBL" id="JABWDY010019904">
    <property type="protein sequence ID" value="KAF5193555.1"/>
    <property type="molecule type" value="Genomic_DNA"/>
</dbReference>
<comment type="function">
    <text evidence="4">Dirigent proteins impart stereoselectivity on the phenoxy radical-coupling reaction, yielding optically active lignans from two molecules of coniferyl alcohol in the biosynthesis of lignans, flavonolignans, and alkaloids and thus plays a central role in plant secondary metabolism.</text>
</comment>
<comment type="subunit">
    <text evidence="2 4">Homodimer.</text>
</comment>
<feature type="chain" id="PRO_5029934449" description="Dirigent protein" evidence="4">
    <location>
        <begin position="21"/>
        <end position="190"/>
    </location>
</feature>
<gene>
    <name evidence="5" type="ORF">FRX31_016857</name>
</gene>
<dbReference type="Gene3D" id="2.40.480.10">
    <property type="entry name" value="Allene oxide cyclase-like"/>
    <property type="match status" value="1"/>
</dbReference>
<dbReference type="AlphaFoldDB" id="A0A7J6WAZ4"/>
<keyword evidence="4" id="KW-0052">Apoplast</keyword>